<dbReference type="Pfam" id="PF00135">
    <property type="entry name" value="COesterase"/>
    <property type="match status" value="1"/>
</dbReference>
<evidence type="ECO:0000313" key="5">
    <source>
        <dbReference type="EMBL" id="GGH92334.1"/>
    </source>
</evidence>
<comment type="similarity">
    <text evidence="1 3">Belongs to the type-B carboxylesterase/lipase family.</text>
</comment>
<keyword evidence="2 3" id="KW-0378">Hydrolase</keyword>
<dbReference type="PANTHER" id="PTHR43142:SF1">
    <property type="entry name" value="CARBOXYLIC ESTER HYDROLASE"/>
    <property type="match status" value="1"/>
</dbReference>
<dbReference type="PROSITE" id="PS51318">
    <property type="entry name" value="TAT"/>
    <property type="match status" value="1"/>
</dbReference>
<dbReference type="EC" id="3.1.1.-" evidence="3"/>
<name>A0A8J3ESY7_9PROT</name>
<evidence type="ECO:0000256" key="1">
    <source>
        <dbReference type="ARBA" id="ARBA00005964"/>
    </source>
</evidence>
<reference evidence="6 8" key="2">
    <citation type="submission" date="2020-02" db="EMBL/GenBank/DDBJ databases">
        <title>Genome sequence of Parvularcula flava strain NH6-79.</title>
        <authorList>
            <person name="Abdul Karim M.H."/>
            <person name="Lam M.Q."/>
            <person name="Chen S.J."/>
            <person name="Yahya A."/>
            <person name="Shahir S."/>
            <person name="Shamsir M.S."/>
            <person name="Chong C.S."/>
        </authorList>
    </citation>
    <scope>NUCLEOTIDE SEQUENCE [LARGE SCALE GENOMIC DNA]</scope>
    <source>
        <strain evidence="6 8">NH6-79</strain>
    </source>
</reference>
<evidence type="ECO:0000256" key="3">
    <source>
        <dbReference type="RuleBase" id="RU361235"/>
    </source>
</evidence>
<dbReference type="RefSeq" id="WP_155135983.1">
    <property type="nucleotide sequence ID" value="NZ_BMGZ01000001.1"/>
</dbReference>
<keyword evidence="3" id="KW-0732">Signal</keyword>
<feature type="chain" id="PRO_5035339593" description="Carboxylic ester hydrolase" evidence="3">
    <location>
        <begin position="33"/>
        <end position="527"/>
    </location>
</feature>
<evidence type="ECO:0000259" key="4">
    <source>
        <dbReference type="Pfam" id="PF00135"/>
    </source>
</evidence>
<feature type="signal peptide" evidence="3">
    <location>
        <begin position="1"/>
        <end position="32"/>
    </location>
</feature>
<dbReference type="InterPro" id="IPR002018">
    <property type="entry name" value="CarbesteraseB"/>
</dbReference>
<dbReference type="InterPro" id="IPR006311">
    <property type="entry name" value="TAT_signal"/>
</dbReference>
<dbReference type="Proteomes" id="UP000621856">
    <property type="component" value="Unassembled WGS sequence"/>
</dbReference>
<dbReference type="PROSITE" id="PS00941">
    <property type="entry name" value="CARBOXYLESTERASE_B_2"/>
    <property type="match status" value="1"/>
</dbReference>
<evidence type="ECO:0000313" key="8">
    <source>
        <dbReference type="Proteomes" id="UP000818603"/>
    </source>
</evidence>
<dbReference type="PANTHER" id="PTHR43142">
    <property type="entry name" value="CARBOXYLIC ESTER HYDROLASE"/>
    <property type="match status" value="1"/>
</dbReference>
<dbReference type="InterPro" id="IPR029058">
    <property type="entry name" value="AB_hydrolase_fold"/>
</dbReference>
<sequence>MPNLATPSRRLVLKGTLAAGAAGLSLGTAAHAQTRPVVETAHGKVRGRRQGGVSSFLGIRYGASTEGRRFQAPIAPEAWDGIMDATAYGPSSPQGRTDEETSEDCLFLNVWTRETRTGRNRPVLVYFHGGAYAHGSGSSPLYDGTSLVERGDVVIVTVNHRLNVFGYGYFNRLGAPESWADSGNAGQLDLILSLNWVRNNIARFGGDPDKVTVFGQSGGGAKIATLMAMPDVDGLFHHAWTMSGQQVTASGPLNATQRSRAFLDELGLAVSDIDRLSAMPMSELVGALSATDPVFGNGSVYFGPTLDFRSLKRHPFYPDAPQQSAHIPMVLGNTKDETRAFLGGNPDNHTLTWEELPDALAPQMRVDILPEYVVEKYRELFPDYTPSEVFFAATTAGRSWRGQVIEADERAKQDTATWVYQLDWPVDDKVRAPHTLDIPLVFDTTHVEGALSGNSPEARKLAALMSESLLSFASAGNPNHAALPEWGKYTLPDRRTMVFDLPPHAEDDPRKAERELFDTVPYVQPGT</sequence>
<reference evidence="5" key="3">
    <citation type="submission" date="2020-09" db="EMBL/GenBank/DDBJ databases">
        <authorList>
            <person name="Sun Q."/>
            <person name="Zhou Y."/>
        </authorList>
    </citation>
    <scope>NUCLEOTIDE SEQUENCE</scope>
    <source>
        <strain evidence="5">CGMCC 1.14984</strain>
    </source>
</reference>
<gene>
    <name evidence="5" type="primary">estA1</name>
    <name evidence="6" type="ORF">FF098_000790</name>
    <name evidence="5" type="ORF">GCM10011355_01590</name>
</gene>
<protein>
    <recommendedName>
        <fullName evidence="3">Carboxylic ester hydrolase</fullName>
        <ecNumber evidence="3">3.1.1.-</ecNumber>
    </recommendedName>
</protein>
<dbReference type="Proteomes" id="UP000818603">
    <property type="component" value="Unassembled WGS sequence"/>
</dbReference>
<reference evidence="5" key="1">
    <citation type="journal article" date="2014" name="Int. J. Syst. Evol. Microbiol.">
        <title>Complete genome sequence of Corynebacterium casei LMG S-19264T (=DSM 44701T), isolated from a smear-ripened cheese.</title>
        <authorList>
            <consortium name="US DOE Joint Genome Institute (JGI-PGF)"/>
            <person name="Walter F."/>
            <person name="Albersmeier A."/>
            <person name="Kalinowski J."/>
            <person name="Ruckert C."/>
        </authorList>
    </citation>
    <scope>NUCLEOTIDE SEQUENCE</scope>
    <source>
        <strain evidence="5">CGMCC 1.14984</strain>
    </source>
</reference>
<dbReference type="InterPro" id="IPR019819">
    <property type="entry name" value="Carboxylesterase_B_CS"/>
</dbReference>
<evidence type="ECO:0000313" key="6">
    <source>
        <dbReference type="EMBL" id="NHK26438.1"/>
    </source>
</evidence>
<dbReference type="EMBL" id="VCJR02000001">
    <property type="protein sequence ID" value="NHK26438.1"/>
    <property type="molecule type" value="Genomic_DNA"/>
</dbReference>
<dbReference type="SUPFAM" id="SSF53474">
    <property type="entry name" value="alpha/beta-Hydrolases"/>
    <property type="match status" value="1"/>
</dbReference>
<dbReference type="InterPro" id="IPR019826">
    <property type="entry name" value="Carboxylesterase_B_AS"/>
</dbReference>
<proteinExistence type="inferred from homology"/>
<feature type="domain" description="Carboxylesterase type B" evidence="4">
    <location>
        <begin position="35"/>
        <end position="511"/>
    </location>
</feature>
<dbReference type="EMBL" id="BMGZ01000001">
    <property type="protein sequence ID" value="GGH92334.1"/>
    <property type="molecule type" value="Genomic_DNA"/>
</dbReference>
<dbReference type="Gene3D" id="3.40.50.1820">
    <property type="entry name" value="alpha/beta hydrolase"/>
    <property type="match status" value="1"/>
</dbReference>
<evidence type="ECO:0000313" key="7">
    <source>
        <dbReference type="Proteomes" id="UP000621856"/>
    </source>
</evidence>
<evidence type="ECO:0000256" key="2">
    <source>
        <dbReference type="ARBA" id="ARBA00022801"/>
    </source>
</evidence>
<organism evidence="5 7">
    <name type="scientific">Aquisalinus luteolus</name>
    <dbReference type="NCBI Taxonomy" id="1566827"/>
    <lineage>
        <taxon>Bacteria</taxon>
        <taxon>Pseudomonadati</taxon>
        <taxon>Pseudomonadota</taxon>
        <taxon>Alphaproteobacteria</taxon>
        <taxon>Parvularculales</taxon>
        <taxon>Parvularculaceae</taxon>
        <taxon>Aquisalinus</taxon>
    </lineage>
</organism>
<keyword evidence="8" id="KW-1185">Reference proteome</keyword>
<dbReference type="GO" id="GO:0016787">
    <property type="term" value="F:hydrolase activity"/>
    <property type="evidence" value="ECO:0007669"/>
    <property type="project" value="UniProtKB-KW"/>
</dbReference>
<dbReference type="AlphaFoldDB" id="A0A8J3ESY7"/>
<dbReference type="PROSITE" id="PS00122">
    <property type="entry name" value="CARBOXYLESTERASE_B_1"/>
    <property type="match status" value="1"/>
</dbReference>
<comment type="caution">
    <text evidence="5">The sequence shown here is derived from an EMBL/GenBank/DDBJ whole genome shotgun (WGS) entry which is preliminary data.</text>
</comment>
<accession>A0A8J3ESY7</accession>